<keyword evidence="1" id="KW-0812">Transmembrane</keyword>
<keyword evidence="1" id="KW-1133">Transmembrane helix</keyword>
<evidence type="ECO:0000313" key="3">
    <source>
        <dbReference type="Proteomes" id="UP001569428"/>
    </source>
</evidence>
<keyword evidence="1" id="KW-0472">Membrane</keyword>
<dbReference type="PANTHER" id="PTHR34978:SF3">
    <property type="entry name" value="SLR0241 PROTEIN"/>
    <property type="match status" value="1"/>
</dbReference>
<sequence length="317" mass="35368">MILGQVALWLNLLTIAALGLFVGILLVSAVCLSASRHSLRISASSRRLLLWSVVLLPWFAASTAAVILAFPNILGGVASLAHWHHINAFNLYSWHGVFTIAFLSLSGFLVLQSFKRAHRHLAQLRLLMQLCDRDKSDQSIIQAQGPQAFTSGLLRPKGFYTSGLRDQLTAEEFEVVRLHEEAHAQKFDPLKKLIFALFASFFPARLGDYLNRQMALCMEQRADAYAHRQGWSETFIAQTLLKVTRISNGLQPKERSSALVCYFALDQLDARIRYLLSDDKGRNLSPLLLAGLFVVLTGTCLVSVDALHHTVETLFSH</sequence>
<feature type="transmembrane region" description="Helical" evidence="1">
    <location>
        <begin position="48"/>
        <end position="71"/>
    </location>
</feature>
<gene>
    <name evidence="2" type="ORF">ACCI49_17480</name>
</gene>
<feature type="transmembrane region" description="Helical" evidence="1">
    <location>
        <begin position="91"/>
        <end position="111"/>
    </location>
</feature>
<organism evidence="2 3">
    <name type="scientific">Microbulbifer epialgicus</name>
    <dbReference type="NCBI Taxonomy" id="393907"/>
    <lineage>
        <taxon>Bacteria</taxon>
        <taxon>Pseudomonadati</taxon>
        <taxon>Pseudomonadota</taxon>
        <taxon>Gammaproteobacteria</taxon>
        <taxon>Cellvibrionales</taxon>
        <taxon>Microbulbiferaceae</taxon>
        <taxon>Microbulbifer</taxon>
    </lineage>
</organism>
<comment type="caution">
    <text evidence="2">The sequence shown here is derived from an EMBL/GenBank/DDBJ whole genome shotgun (WGS) entry which is preliminary data.</text>
</comment>
<dbReference type="CDD" id="cd07326">
    <property type="entry name" value="M56_BlaR1_MecR1_like"/>
    <property type="match status" value="1"/>
</dbReference>
<dbReference type="EMBL" id="JBGMEK010000051">
    <property type="protein sequence ID" value="MFA0812708.1"/>
    <property type="molecule type" value="Genomic_DNA"/>
</dbReference>
<feature type="transmembrane region" description="Helical" evidence="1">
    <location>
        <begin position="6"/>
        <end position="27"/>
    </location>
</feature>
<dbReference type="InterPro" id="IPR052173">
    <property type="entry name" value="Beta-lactam_resp_regulator"/>
</dbReference>
<keyword evidence="3" id="KW-1185">Reference proteome</keyword>
<evidence type="ECO:0000313" key="2">
    <source>
        <dbReference type="EMBL" id="MFA0812708.1"/>
    </source>
</evidence>
<evidence type="ECO:0000256" key="1">
    <source>
        <dbReference type="SAM" id="Phobius"/>
    </source>
</evidence>
<dbReference type="Proteomes" id="UP001569428">
    <property type="component" value="Unassembled WGS sequence"/>
</dbReference>
<accession>A0ABV4P2W3</accession>
<dbReference type="RefSeq" id="WP_371840414.1">
    <property type="nucleotide sequence ID" value="NZ_JBGMEK010000051.1"/>
</dbReference>
<dbReference type="PANTHER" id="PTHR34978">
    <property type="entry name" value="POSSIBLE SENSOR-TRANSDUCER PROTEIN BLAR"/>
    <property type="match status" value="1"/>
</dbReference>
<protein>
    <submittedName>
        <fullName evidence="2">M56 family metallopeptidase</fullName>
    </submittedName>
</protein>
<reference evidence="2 3" key="1">
    <citation type="submission" date="2024-08" db="EMBL/GenBank/DDBJ databases">
        <authorList>
            <person name="Ishaq N."/>
        </authorList>
    </citation>
    <scope>NUCLEOTIDE SEQUENCE [LARGE SCALE GENOMIC DNA]</scope>
    <source>
        <strain evidence="2 3">DSM 18651</strain>
    </source>
</reference>
<name>A0ABV4P2W3_9GAMM</name>
<proteinExistence type="predicted"/>
<feature type="transmembrane region" description="Helical" evidence="1">
    <location>
        <begin position="287"/>
        <end position="307"/>
    </location>
</feature>